<keyword evidence="2" id="KW-1185">Reference proteome</keyword>
<gene>
    <name evidence="1" type="ORF">VCR4J5_660053</name>
</gene>
<sequence>MEYSFSINGFDKYWKSTQSVVQQYLSDDLNEELAINCANKLWHMCDWYYKEYESSLNFNQLSDFQGICGKESPELKILRDVCNGSKHCTIEKTRNPMIRRAKKNTGSFSSAFSRAFDVDVLEVELTDGSFVQFDQVVKSVYAYWQNVIAP</sequence>
<proteinExistence type="predicted"/>
<dbReference type="EMBL" id="CCJX01000153">
    <property type="protein sequence ID" value="CDT50990.1"/>
    <property type="molecule type" value="Genomic_DNA"/>
</dbReference>
<dbReference type="RefSeq" id="WP_132785093.1">
    <property type="nucleotide sequence ID" value="NZ_CAWMAN010000022.1"/>
</dbReference>
<comment type="caution">
    <text evidence="1">The sequence shown here is derived from an EMBL/GenBank/DDBJ whole genome shotgun (WGS) entry which is preliminary data.</text>
</comment>
<accession>A0ABM9QX08</accession>
<name>A0ABM9QX08_9VIBR</name>
<organism evidence="1 2">
    <name type="scientific">Vibrio crassostreae</name>
    <dbReference type="NCBI Taxonomy" id="246167"/>
    <lineage>
        <taxon>Bacteria</taxon>
        <taxon>Pseudomonadati</taxon>
        <taxon>Pseudomonadota</taxon>
        <taxon>Gammaproteobacteria</taxon>
        <taxon>Vibrionales</taxon>
        <taxon>Vibrionaceae</taxon>
        <taxon>Vibrio</taxon>
    </lineage>
</organism>
<evidence type="ECO:0000313" key="2">
    <source>
        <dbReference type="Proteomes" id="UP000049077"/>
    </source>
</evidence>
<dbReference type="Proteomes" id="UP000049077">
    <property type="component" value="Unassembled WGS sequence"/>
</dbReference>
<reference evidence="1 2" key="1">
    <citation type="submission" date="2014-06" db="EMBL/GenBank/DDBJ databases">
        <authorList>
            <person name="Le Roux F."/>
        </authorList>
    </citation>
    <scope>NUCLEOTIDE SEQUENCE [LARGE SCALE GENOMIC DNA]</scope>
    <source>
        <strain evidence="1 2">J5-4</strain>
    </source>
</reference>
<protein>
    <submittedName>
        <fullName evidence="1">Uncharacterized protein</fullName>
    </submittedName>
</protein>
<evidence type="ECO:0000313" key="1">
    <source>
        <dbReference type="EMBL" id="CDT50990.1"/>
    </source>
</evidence>